<evidence type="ECO:0000313" key="2">
    <source>
        <dbReference type="Proteomes" id="UP000825381"/>
    </source>
</evidence>
<accession>A0ABX8V9K8</accession>
<dbReference type="InterPro" id="IPR014917">
    <property type="entry name" value="DUF1800"/>
</dbReference>
<sequence>MNRSTLWSLRLGFSGKQAKAIEQQGIQQFLNNSFTSQVTTPPDSIFNDTPKTLAEVRQIRQSIKGNRKKIRSSLEKEKKIFFNMKAWWIDTMATEAHPLREKMTLFWHNHYVATYKKVKVNYWLYSHNKLLRENAFGNFRELTKQILRSNAMIVYLDNNKNTKKGFNENLSRELLELFTLGEGNYSETDITNGAKGLAGLVAGEYNGYYREALTNNEPFTYFGKQGVFKSDAMVDIIFQQKNAPYLITRKLLQWFIYDNPSDELIVYYGDYLREQDYEIQPLLNKIFTEEFAKPTAGSKIKDPLTYTLQLHDELGIKNQNHKLTALFIRQQGMDLFSQPNVKGWSGGTYWLTAQLYQQRNQIANLYCRGRNLDKKMLRSVGNENEEYLANFNVSLQWSKNNNIAIIAELKNRLLFDADAITQENLEAILTHDFNPYDEGANNAVMRLFNYMVRTPEFQLI</sequence>
<keyword evidence="2" id="KW-1185">Reference proteome</keyword>
<dbReference type="EMBL" id="CP080429">
    <property type="protein sequence ID" value="QYJ67344.1"/>
    <property type="molecule type" value="Genomic_DNA"/>
</dbReference>
<proteinExistence type="predicted"/>
<reference evidence="1 2" key="1">
    <citation type="submission" date="2021-07" db="EMBL/GenBank/DDBJ databases">
        <title>Flavobacterium WSW3-B6 sp.nov, isolated from seaweed.</title>
        <authorList>
            <person name="Muhammad N."/>
            <person name="Ho H."/>
            <person name="Lee Y.-J."/>
            <person name="Nguyen T."/>
            <person name="Ho J."/>
            <person name="Kim S.-G."/>
        </authorList>
    </citation>
    <scope>NUCLEOTIDE SEQUENCE [LARGE SCALE GENOMIC DNA]</scope>
    <source>
        <strain evidence="1 2">WSW3-B6</strain>
    </source>
</reference>
<evidence type="ECO:0000313" key="1">
    <source>
        <dbReference type="EMBL" id="QYJ67344.1"/>
    </source>
</evidence>
<organism evidence="1 2">
    <name type="scientific">Flavobacterium litorale</name>
    <dbReference type="NCBI Taxonomy" id="2856519"/>
    <lineage>
        <taxon>Bacteria</taxon>
        <taxon>Pseudomonadati</taxon>
        <taxon>Bacteroidota</taxon>
        <taxon>Flavobacteriia</taxon>
        <taxon>Flavobacteriales</taxon>
        <taxon>Flavobacteriaceae</taxon>
        <taxon>Flavobacterium</taxon>
    </lineage>
</organism>
<name>A0ABX8V9K8_9FLAO</name>
<dbReference type="Pfam" id="PF08811">
    <property type="entry name" value="DUF1800"/>
    <property type="match status" value="1"/>
</dbReference>
<gene>
    <name evidence="1" type="ORF">K1I41_07135</name>
</gene>
<protein>
    <submittedName>
        <fullName evidence="1">DUF1800 domain-containing protein</fullName>
    </submittedName>
</protein>
<dbReference type="Proteomes" id="UP000825381">
    <property type="component" value="Chromosome"/>
</dbReference>
<dbReference type="RefSeq" id="WP_220639689.1">
    <property type="nucleotide sequence ID" value="NZ_CP080429.1"/>
</dbReference>